<name>A0A917KHU9_9PROT</name>
<keyword evidence="2" id="KW-1185">Reference proteome</keyword>
<dbReference type="PANTHER" id="PTHR34408">
    <property type="entry name" value="FAMILY PROTEIN, PUTATIVE-RELATED"/>
    <property type="match status" value="1"/>
</dbReference>
<dbReference type="Proteomes" id="UP000661507">
    <property type="component" value="Unassembled WGS sequence"/>
</dbReference>
<proteinExistence type="predicted"/>
<dbReference type="InterPro" id="IPR052354">
    <property type="entry name" value="Cell_Wall_Dynamics_Protein"/>
</dbReference>
<dbReference type="SUPFAM" id="SSF53955">
    <property type="entry name" value="Lysozyme-like"/>
    <property type="match status" value="1"/>
</dbReference>
<dbReference type="Gene3D" id="1.10.530.10">
    <property type="match status" value="1"/>
</dbReference>
<protein>
    <recommendedName>
        <fullName evidence="3">Glycoside hydrolase family 19 protein</fullName>
    </recommendedName>
</protein>
<dbReference type="RefSeq" id="WP_229681248.1">
    <property type="nucleotide sequence ID" value="NZ_BMKW01000005.1"/>
</dbReference>
<gene>
    <name evidence="1" type="ORF">GCM10011320_22010</name>
</gene>
<evidence type="ECO:0008006" key="3">
    <source>
        <dbReference type="Google" id="ProtNLM"/>
    </source>
</evidence>
<reference evidence="1" key="2">
    <citation type="submission" date="2020-09" db="EMBL/GenBank/DDBJ databases">
        <authorList>
            <person name="Sun Q."/>
            <person name="Zhou Y."/>
        </authorList>
    </citation>
    <scope>NUCLEOTIDE SEQUENCE</scope>
    <source>
        <strain evidence="1">CGMCC 1.3617</strain>
    </source>
</reference>
<accession>A0A917KHU9</accession>
<organism evidence="1 2">
    <name type="scientific">Neoroseomonas lacus</name>
    <dbReference type="NCBI Taxonomy" id="287609"/>
    <lineage>
        <taxon>Bacteria</taxon>
        <taxon>Pseudomonadati</taxon>
        <taxon>Pseudomonadota</taxon>
        <taxon>Alphaproteobacteria</taxon>
        <taxon>Acetobacterales</taxon>
        <taxon>Acetobacteraceae</taxon>
        <taxon>Neoroseomonas</taxon>
    </lineage>
</organism>
<sequence length="252" mass="26680">MSAIASWFAKLFARPPGAVVAEGPMSQVPASMDAARQDIPVLAAGEPNWLAILRAAGFTQPDMWAQHIAGPARRWEITAGRRAAAFAATIGHESDGGARLVENLNYSAAGLRQTWPARFSAADAERMGRGSDHSADQRAIAERAYGGRMGNGVEGSGDGWSYRGRGLIQITGRDAYRLATDACGLPLVQHPDLAAQPNCAAAVACWAWASWKGCNALADAGDIEGWRRAINGGLNGLEDVRRRYAAALRVVG</sequence>
<comment type="caution">
    <text evidence="1">The sequence shown here is derived from an EMBL/GenBank/DDBJ whole genome shotgun (WGS) entry which is preliminary data.</text>
</comment>
<reference evidence="1" key="1">
    <citation type="journal article" date="2014" name="Int. J. Syst. Evol. Microbiol.">
        <title>Complete genome sequence of Corynebacterium casei LMG S-19264T (=DSM 44701T), isolated from a smear-ripened cheese.</title>
        <authorList>
            <consortium name="US DOE Joint Genome Institute (JGI-PGF)"/>
            <person name="Walter F."/>
            <person name="Albersmeier A."/>
            <person name="Kalinowski J."/>
            <person name="Ruckert C."/>
        </authorList>
    </citation>
    <scope>NUCLEOTIDE SEQUENCE</scope>
    <source>
        <strain evidence="1">CGMCC 1.3617</strain>
    </source>
</reference>
<dbReference type="AlphaFoldDB" id="A0A917KHU9"/>
<evidence type="ECO:0000313" key="1">
    <source>
        <dbReference type="EMBL" id="GGJ14406.1"/>
    </source>
</evidence>
<evidence type="ECO:0000313" key="2">
    <source>
        <dbReference type="Proteomes" id="UP000661507"/>
    </source>
</evidence>
<dbReference type="PANTHER" id="PTHR34408:SF1">
    <property type="entry name" value="GLYCOSYL HYDROLASE FAMILY 19 DOMAIN-CONTAINING PROTEIN HI_1415"/>
    <property type="match status" value="1"/>
</dbReference>
<dbReference type="InterPro" id="IPR023346">
    <property type="entry name" value="Lysozyme-like_dom_sf"/>
</dbReference>
<dbReference type="EMBL" id="BMKW01000005">
    <property type="protein sequence ID" value="GGJ14406.1"/>
    <property type="molecule type" value="Genomic_DNA"/>
</dbReference>